<dbReference type="AlphaFoldDB" id="A0A5C5VCC2"/>
<comment type="caution">
    <text evidence="3">The sequence shown here is derived from an EMBL/GenBank/DDBJ whole genome shotgun (WGS) entry which is preliminary data.</text>
</comment>
<evidence type="ECO:0000259" key="2">
    <source>
        <dbReference type="Pfam" id="PF06439"/>
    </source>
</evidence>
<gene>
    <name evidence="3" type="ORF">KOR34_02630</name>
</gene>
<sequence length="240" mass="26821" precursor="true">MKHFVLAAALVGLSLGGAVAESRDDSSVQQLFNGKDLSGWNGDPRLWKAKGGVIRGETTKDASAKGNTFLIWEGGEVEDFELKLSYRCNAANNSGIQYRSRHITDDSARNAWVVRGYQHELRNENKLPNVTGFIYDEGGSRKRICLAGEKASWDVDGKHLDRKLLEDAELERLIRVDDWNEVAIIAKGNHIQHYLNGTLILDFTDNHRKLALGKGVLALQLHAGAPMWVEFKNLTLKRLD</sequence>
<feature type="signal peptide" evidence="1">
    <location>
        <begin position="1"/>
        <end position="20"/>
    </location>
</feature>
<reference evidence="3 4" key="1">
    <citation type="submission" date="2019-02" db="EMBL/GenBank/DDBJ databases">
        <title>Deep-cultivation of Planctomycetes and their phenomic and genomic characterization uncovers novel biology.</title>
        <authorList>
            <person name="Wiegand S."/>
            <person name="Jogler M."/>
            <person name="Boedeker C."/>
            <person name="Pinto D."/>
            <person name="Vollmers J."/>
            <person name="Rivas-Marin E."/>
            <person name="Kohn T."/>
            <person name="Peeters S.H."/>
            <person name="Heuer A."/>
            <person name="Rast P."/>
            <person name="Oberbeckmann S."/>
            <person name="Bunk B."/>
            <person name="Jeske O."/>
            <person name="Meyerdierks A."/>
            <person name="Storesund J.E."/>
            <person name="Kallscheuer N."/>
            <person name="Luecker S."/>
            <person name="Lage O.M."/>
            <person name="Pohl T."/>
            <person name="Merkel B.J."/>
            <person name="Hornburger P."/>
            <person name="Mueller R.-W."/>
            <person name="Bruemmer F."/>
            <person name="Labrenz M."/>
            <person name="Spormann A.M."/>
            <person name="Op Den Camp H."/>
            <person name="Overmann J."/>
            <person name="Amann R."/>
            <person name="Jetten M.S.M."/>
            <person name="Mascher T."/>
            <person name="Medema M.H."/>
            <person name="Devos D.P."/>
            <person name="Kaster A.-K."/>
            <person name="Ovreas L."/>
            <person name="Rohde M."/>
            <person name="Galperin M.Y."/>
            <person name="Jogler C."/>
        </authorList>
    </citation>
    <scope>NUCLEOTIDE SEQUENCE [LARGE SCALE GENOMIC DNA]</scope>
    <source>
        <strain evidence="3 4">KOR34</strain>
    </source>
</reference>
<feature type="chain" id="PRO_5022907390" description="3-keto-alpha-glucoside-1,2-lyase/3-keto-2-hydroxy-glucal hydratase domain-containing protein" evidence="1">
    <location>
        <begin position="21"/>
        <end position="240"/>
    </location>
</feature>
<dbReference type="InterPro" id="IPR010496">
    <property type="entry name" value="AL/BT2_dom"/>
</dbReference>
<dbReference type="OrthoDB" id="272468at2"/>
<dbReference type="RefSeq" id="WP_146561494.1">
    <property type="nucleotide sequence ID" value="NZ_SIHJ01000001.1"/>
</dbReference>
<protein>
    <recommendedName>
        <fullName evidence="2">3-keto-alpha-glucoside-1,2-lyase/3-keto-2-hydroxy-glucal hydratase domain-containing protein</fullName>
    </recommendedName>
</protein>
<proteinExistence type="predicted"/>
<dbReference type="Pfam" id="PF06439">
    <property type="entry name" value="3keto-disac_hyd"/>
    <property type="match status" value="1"/>
</dbReference>
<keyword evidence="1" id="KW-0732">Signal</keyword>
<keyword evidence="4" id="KW-1185">Reference proteome</keyword>
<dbReference type="Gene3D" id="2.60.120.560">
    <property type="entry name" value="Exo-inulinase, domain 1"/>
    <property type="match status" value="1"/>
</dbReference>
<evidence type="ECO:0000256" key="1">
    <source>
        <dbReference type="SAM" id="SignalP"/>
    </source>
</evidence>
<dbReference type="EMBL" id="SIHJ01000001">
    <property type="protein sequence ID" value="TWT35372.1"/>
    <property type="molecule type" value="Genomic_DNA"/>
</dbReference>
<dbReference type="Proteomes" id="UP000316714">
    <property type="component" value="Unassembled WGS sequence"/>
</dbReference>
<accession>A0A5C5VCC2</accession>
<evidence type="ECO:0000313" key="4">
    <source>
        <dbReference type="Proteomes" id="UP000316714"/>
    </source>
</evidence>
<dbReference type="GO" id="GO:0016787">
    <property type="term" value="F:hydrolase activity"/>
    <property type="evidence" value="ECO:0007669"/>
    <property type="project" value="InterPro"/>
</dbReference>
<name>A0A5C5VCC2_9BACT</name>
<feature type="domain" description="3-keto-alpha-glucoside-1,2-lyase/3-keto-2-hydroxy-glucal hydratase" evidence="2">
    <location>
        <begin position="29"/>
        <end position="237"/>
    </location>
</feature>
<evidence type="ECO:0000313" key="3">
    <source>
        <dbReference type="EMBL" id="TWT35372.1"/>
    </source>
</evidence>
<organism evidence="3 4">
    <name type="scientific">Posidoniimonas corsicana</name>
    <dbReference type="NCBI Taxonomy" id="1938618"/>
    <lineage>
        <taxon>Bacteria</taxon>
        <taxon>Pseudomonadati</taxon>
        <taxon>Planctomycetota</taxon>
        <taxon>Planctomycetia</taxon>
        <taxon>Pirellulales</taxon>
        <taxon>Lacipirellulaceae</taxon>
        <taxon>Posidoniimonas</taxon>
    </lineage>
</organism>